<dbReference type="RefSeq" id="XP_024874680.1">
    <property type="nucleotide sequence ID" value="XM_025018912.1"/>
</dbReference>
<dbReference type="Proteomes" id="UP000504618">
    <property type="component" value="Unplaced"/>
</dbReference>
<evidence type="ECO:0000313" key="3">
    <source>
        <dbReference type="RefSeq" id="XP_024874680.1"/>
    </source>
</evidence>
<evidence type="ECO:0000313" key="2">
    <source>
        <dbReference type="Proteomes" id="UP000504618"/>
    </source>
</evidence>
<evidence type="ECO:0000256" key="1">
    <source>
        <dbReference type="SAM" id="MobiDB-lite"/>
    </source>
</evidence>
<gene>
    <name evidence="3" type="primary">LOC112456411</name>
</gene>
<accession>A0A6J1Q135</accession>
<feature type="region of interest" description="Disordered" evidence="1">
    <location>
        <begin position="1"/>
        <end position="25"/>
    </location>
</feature>
<name>A0A6J1Q135_9HYME</name>
<dbReference type="GeneID" id="112456411"/>
<proteinExistence type="predicted"/>
<feature type="compositionally biased region" description="Polar residues" evidence="1">
    <location>
        <begin position="1"/>
        <end position="14"/>
    </location>
</feature>
<protein>
    <submittedName>
        <fullName evidence="3">Uncharacterized protein LOC112456411</fullName>
    </submittedName>
</protein>
<reference evidence="3" key="1">
    <citation type="submission" date="2025-08" db="UniProtKB">
        <authorList>
            <consortium name="RefSeq"/>
        </authorList>
    </citation>
    <scope>IDENTIFICATION</scope>
    <source>
        <tissue evidence="3">Whole body</tissue>
    </source>
</reference>
<organism evidence="2 3">
    <name type="scientific">Temnothorax curvispinosus</name>
    <dbReference type="NCBI Taxonomy" id="300111"/>
    <lineage>
        <taxon>Eukaryota</taxon>
        <taxon>Metazoa</taxon>
        <taxon>Ecdysozoa</taxon>
        <taxon>Arthropoda</taxon>
        <taxon>Hexapoda</taxon>
        <taxon>Insecta</taxon>
        <taxon>Pterygota</taxon>
        <taxon>Neoptera</taxon>
        <taxon>Endopterygota</taxon>
        <taxon>Hymenoptera</taxon>
        <taxon>Apocrita</taxon>
        <taxon>Aculeata</taxon>
        <taxon>Formicoidea</taxon>
        <taxon>Formicidae</taxon>
        <taxon>Myrmicinae</taxon>
        <taxon>Temnothorax</taxon>
    </lineage>
</organism>
<sequence>MSAGTTDPSETVTSAEHPHDGYLVDEVDRIDLSDLQLDDDDDDDDDVWLHMPLQHRAEPAIQDLYAWLKTEPELDVQNNRKCIDTRTFTRPKKRSARMSFESIFEGLPPSTTDKEKLQDVTHIENVGKSCAQIKQI</sequence>
<dbReference type="AlphaFoldDB" id="A0A6J1Q135"/>
<feature type="compositionally biased region" description="Basic and acidic residues" evidence="1">
    <location>
        <begin position="16"/>
        <end position="25"/>
    </location>
</feature>
<dbReference type="OrthoDB" id="6347145at2759"/>
<keyword evidence="2" id="KW-1185">Reference proteome</keyword>